<dbReference type="Proteomes" id="UP000831701">
    <property type="component" value="Chromosome 17"/>
</dbReference>
<reference evidence="1" key="1">
    <citation type="submission" date="2022-04" db="EMBL/GenBank/DDBJ databases">
        <title>Jade perch genome.</title>
        <authorList>
            <person name="Chao B."/>
        </authorList>
    </citation>
    <scope>NUCLEOTIDE SEQUENCE</scope>
    <source>
        <strain evidence="1">CB-2022</strain>
    </source>
</reference>
<accession>A0ACB8VWP7</accession>
<evidence type="ECO:0000313" key="1">
    <source>
        <dbReference type="EMBL" id="KAI3360003.1"/>
    </source>
</evidence>
<dbReference type="EMBL" id="CM041547">
    <property type="protein sequence ID" value="KAI3360003.1"/>
    <property type="molecule type" value="Genomic_DNA"/>
</dbReference>
<name>A0ACB8VWP7_9TELE</name>
<keyword evidence="2" id="KW-1185">Reference proteome</keyword>
<gene>
    <name evidence="1" type="ORF">L3Q82_014334</name>
</gene>
<comment type="caution">
    <text evidence="1">The sequence shown here is derived from an EMBL/GenBank/DDBJ whole genome shotgun (WGS) entry which is preliminary data.</text>
</comment>
<organism evidence="1 2">
    <name type="scientific">Scortum barcoo</name>
    <name type="common">barcoo grunter</name>
    <dbReference type="NCBI Taxonomy" id="214431"/>
    <lineage>
        <taxon>Eukaryota</taxon>
        <taxon>Metazoa</taxon>
        <taxon>Chordata</taxon>
        <taxon>Craniata</taxon>
        <taxon>Vertebrata</taxon>
        <taxon>Euteleostomi</taxon>
        <taxon>Actinopterygii</taxon>
        <taxon>Neopterygii</taxon>
        <taxon>Teleostei</taxon>
        <taxon>Neoteleostei</taxon>
        <taxon>Acanthomorphata</taxon>
        <taxon>Eupercaria</taxon>
        <taxon>Centrarchiformes</taxon>
        <taxon>Terapontoidei</taxon>
        <taxon>Terapontidae</taxon>
        <taxon>Scortum</taxon>
    </lineage>
</organism>
<protein>
    <submittedName>
        <fullName evidence="1">Uncharacterized protein</fullName>
    </submittedName>
</protein>
<evidence type="ECO:0000313" key="2">
    <source>
        <dbReference type="Proteomes" id="UP000831701"/>
    </source>
</evidence>
<sequence length="587" mass="66493">MSRRSRNSRAWRYVWGGIRRDADARALVLASESDEWSYDRLEYSDSDSEADFSAVMVPPVPSAVPVTGESYCGCDSQAETNYNPRLRGFHQVKDCHCGEDDQEFDWVWDANSRSTATLLSCDNRKVNFHSEYSCGTAAIRGSKELAEGQHFWEIKMTSPVYGTDMMVGIGTSDVNLDKYRHTFCSLLGKDTDSWGLSYTGLLHHKGDKMNFSSRFGQGSIIGVHLDTWHGTLTFFKNRKCIGIAATELQNKRFYPMACSTAAKSSMKVIRSCSAPTSLLYLCCARLRQLLPDCIDTLDVLPLPPGLRQLLHNKLGWVLSLNSGTTEETPDGPERPSRLPVPPLAGPSSSESDSEGCTSDPEASAAHSAVMAKKKRLRLIAEMARKIRAYRELQARPRESQKFALDYDTMRRPLTGKMLPVLAWQDVRRESRLFSLLAGMRMFGVGRLFTRKSWLEDHTEPSYWQLTKVKVDYTAENMDHGRAWGILTYKGKQEREVKEVDKVMYHDWRLVPKHMEQQLKDFVPLPEPPVQHVPYPPLLRAMLLAQHKKAGGVVAEEPALPLKRDVLLNKDYFRSREQERQKSEGTAV</sequence>
<proteinExistence type="predicted"/>